<keyword evidence="2" id="KW-1185">Reference proteome</keyword>
<dbReference type="EMBL" id="CAUYUJ010018150">
    <property type="protein sequence ID" value="CAK0881086.1"/>
    <property type="molecule type" value="Genomic_DNA"/>
</dbReference>
<reference evidence="1" key="1">
    <citation type="submission" date="2023-10" db="EMBL/GenBank/DDBJ databases">
        <authorList>
            <person name="Chen Y."/>
            <person name="Shah S."/>
            <person name="Dougan E. K."/>
            <person name="Thang M."/>
            <person name="Chan C."/>
        </authorList>
    </citation>
    <scope>NUCLEOTIDE SEQUENCE [LARGE SCALE GENOMIC DNA]</scope>
</reference>
<name>A0ABN9W4S5_9DINO</name>
<feature type="non-terminal residue" evidence="1">
    <location>
        <position position="91"/>
    </location>
</feature>
<accession>A0ABN9W4S5</accession>
<evidence type="ECO:0000313" key="1">
    <source>
        <dbReference type="EMBL" id="CAK0881086.1"/>
    </source>
</evidence>
<feature type="non-terminal residue" evidence="1">
    <location>
        <position position="1"/>
    </location>
</feature>
<dbReference type="Proteomes" id="UP001189429">
    <property type="component" value="Unassembled WGS sequence"/>
</dbReference>
<organism evidence="1 2">
    <name type="scientific">Prorocentrum cordatum</name>
    <dbReference type="NCBI Taxonomy" id="2364126"/>
    <lineage>
        <taxon>Eukaryota</taxon>
        <taxon>Sar</taxon>
        <taxon>Alveolata</taxon>
        <taxon>Dinophyceae</taxon>
        <taxon>Prorocentrales</taxon>
        <taxon>Prorocentraceae</taxon>
        <taxon>Prorocentrum</taxon>
    </lineage>
</organism>
<protein>
    <submittedName>
        <fullName evidence="1">Uncharacterized protein</fullName>
    </submittedName>
</protein>
<comment type="caution">
    <text evidence="1">The sequence shown here is derived from an EMBL/GenBank/DDBJ whole genome shotgun (WGS) entry which is preliminary data.</text>
</comment>
<gene>
    <name evidence="1" type="ORF">PCOR1329_LOCUS64030</name>
</gene>
<proteinExistence type="predicted"/>
<evidence type="ECO:0000313" key="2">
    <source>
        <dbReference type="Proteomes" id="UP001189429"/>
    </source>
</evidence>
<sequence>PRRCLPASGGKKMRRLTEEERAMMAEQMDGMAPFRNITGFFGLLMMGKAIPDAAFMYLRKLAGIRGAENLDFNMFGFDLLLAIVGGGLRGN</sequence>